<organism evidence="1 2">
    <name type="scientific">Portunus trituberculatus</name>
    <name type="common">Swimming crab</name>
    <name type="synonym">Neptunus trituberculatus</name>
    <dbReference type="NCBI Taxonomy" id="210409"/>
    <lineage>
        <taxon>Eukaryota</taxon>
        <taxon>Metazoa</taxon>
        <taxon>Ecdysozoa</taxon>
        <taxon>Arthropoda</taxon>
        <taxon>Crustacea</taxon>
        <taxon>Multicrustacea</taxon>
        <taxon>Malacostraca</taxon>
        <taxon>Eumalacostraca</taxon>
        <taxon>Eucarida</taxon>
        <taxon>Decapoda</taxon>
        <taxon>Pleocyemata</taxon>
        <taxon>Brachyura</taxon>
        <taxon>Eubrachyura</taxon>
        <taxon>Portunoidea</taxon>
        <taxon>Portunidae</taxon>
        <taxon>Portuninae</taxon>
        <taxon>Portunus</taxon>
    </lineage>
</organism>
<evidence type="ECO:0000313" key="1">
    <source>
        <dbReference type="EMBL" id="MPC67923.1"/>
    </source>
</evidence>
<comment type="caution">
    <text evidence="1">The sequence shown here is derived from an EMBL/GenBank/DDBJ whole genome shotgun (WGS) entry which is preliminary data.</text>
</comment>
<dbReference type="Proteomes" id="UP000324222">
    <property type="component" value="Unassembled WGS sequence"/>
</dbReference>
<keyword evidence="2" id="KW-1185">Reference proteome</keyword>
<sequence length="110" mass="11510">MDALRTRVVFASYGRFPGKRRECGGPPAGRRGVPGGECACGRCGRRRPVRVAVGPEVDASLPRPPPPPLLLVRRLAAPAPPGGRSCPAGRSVTAPAAAIRACHVINRDKN</sequence>
<protein>
    <submittedName>
        <fullName evidence="1">Uncharacterized protein</fullName>
    </submittedName>
</protein>
<dbReference type="AlphaFoldDB" id="A0A5B7HCQ9"/>
<evidence type="ECO:0000313" key="2">
    <source>
        <dbReference type="Proteomes" id="UP000324222"/>
    </source>
</evidence>
<gene>
    <name evidence="1" type="ORF">E2C01_062110</name>
</gene>
<reference evidence="1 2" key="1">
    <citation type="submission" date="2019-05" db="EMBL/GenBank/DDBJ databases">
        <title>Another draft genome of Portunus trituberculatus and its Hox gene families provides insights of decapod evolution.</title>
        <authorList>
            <person name="Jeong J.-H."/>
            <person name="Song I."/>
            <person name="Kim S."/>
            <person name="Choi T."/>
            <person name="Kim D."/>
            <person name="Ryu S."/>
            <person name="Kim W."/>
        </authorList>
    </citation>
    <scope>NUCLEOTIDE SEQUENCE [LARGE SCALE GENOMIC DNA]</scope>
    <source>
        <tissue evidence="1">Muscle</tissue>
    </source>
</reference>
<accession>A0A5B7HCQ9</accession>
<proteinExistence type="predicted"/>
<dbReference type="EMBL" id="VSRR010026976">
    <property type="protein sequence ID" value="MPC67923.1"/>
    <property type="molecule type" value="Genomic_DNA"/>
</dbReference>
<name>A0A5B7HCQ9_PORTR</name>